<feature type="transmembrane region" description="Helical" evidence="1">
    <location>
        <begin position="27"/>
        <end position="49"/>
    </location>
</feature>
<dbReference type="EMBL" id="CAEZUW010000142">
    <property type="protein sequence ID" value="CAB4618239.1"/>
    <property type="molecule type" value="Genomic_DNA"/>
</dbReference>
<evidence type="ECO:0000313" key="2">
    <source>
        <dbReference type="EMBL" id="CAB4618239.1"/>
    </source>
</evidence>
<protein>
    <submittedName>
        <fullName evidence="2">Unannotated protein</fullName>
    </submittedName>
</protein>
<organism evidence="2">
    <name type="scientific">freshwater metagenome</name>
    <dbReference type="NCBI Taxonomy" id="449393"/>
    <lineage>
        <taxon>unclassified sequences</taxon>
        <taxon>metagenomes</taxon>
        <taxon>ecological metagenomes</taxon>
    </lineage>
</organism>
<keyword evidence="1" id="KW-0472">Membrane</keyword>
<proteinExistence type="predicted"/>
<reference evidence="2" key="1">
    <citation type="submission" date="2020-05" db="EMBL/GenBank/DDBJ databases">
        <authorList>
            <person name="Chiriac C."/>
            <person name="Salcher M."/>
            <person name="Ghai R."/>
            <person name="Kavagutti S V."/>
        </authorList>
    </citation>
    <scope>NUCLEOTIDE SEQUENCE</scope>
</reference>
<dbReference type="AlphaFoldDB" id="A0A6J6I312"/>
<keyword evidence="1" id="KW-0812">Transmembrane</keyword>
<feature type="transmembrane region" description="Helical" evidence="1">
    <location>
        <begin position="61"/>
        <end position="82"/>
    </location>
</feature>
<evidence type="ECO:0000256" key="1">
    <source>
        <dbReference type="SAM" id="Phobius"/>
    </source>
</evidence>
<accession>A0A6J6I312</accession>
<gene>
    <name evidence="2" type="ORF">UFOPK1855_00833</name>
</gene>
<sequence>MSNDKIRAERRAVALEDFLAHRKKARIYLYVFIGTPFFVFATIFFLTGMVDGPFDAFAKAAFWPIMFSGMLAMPLSLALALVQLMRAKNLKDIHRFTKPYEA</sequence>
<keyword evidence="1" id="KW-1133">Transmembrane helix</keyword>
<name>A0A6J6I312_9ZZZZ</name>